<dbReference type="InterPro" id="IPR007621">
    <property type="entry name" value="TPM_dom"/>
</dbReference>
<keyword evidence="1" id="KW-1133">Transmembrane helix</keyword>
<dbReference type="Pfam" id="PF04536">
    <property type="entry name" value="TPM_phosphatase"/>
    <property type="match status" value="1"/>
</dbReference>
<keyword evidence="1" id="KW-0472">Membrane</keyword>
<reference evidence="3 4" key="1">
    <citation type="submission" date="2015-11" db="EMBL/GenBank/DDBJ databases">
        <title>Exploring the genomic traits of fungus-feeding bacterial genus Collimonas.</title>
        <authorList>
            <person name="Song C."/>
            <person name="Schmidt R."/>
            <person name="de Jager V."/>
            <person name="Krzyzanowska D."/>
            <person name="Jongedijk E."/>
            <person name="Cankar K."/>
            <person name="Beekwilder J."/>
            <person name="van Veen A."/>
            <person name="de Boer W."/>
            <person name="van Veen J.A."/>
            <person name="Garbeva P."/>
        </authorList>
    </citation>
    <scope>NUCLEOTIDE SEQUENCE [LARGE SCALE GENOMIC DNA]</scope>
    <source>
        <strain evidence="3 4">Ter282</strain>
    </source>
</reference>
<dbReference type="RefSeq" id="WP_082799762.1">
    <property type="nucleotide sequence ID" value="NZ_CP013235.1"/>
</dbReference>
<evidence type="ECO:0000313" key="3">
    <source>
        <dbReference type="EMBL" id="AMP11418.1"/>
    </source>
</evidence>
<dbReference type="AlphaFoldDB" id="A0A127QMW1"/>
<feature type="transmembrane region" description="Helical" evidence="1">
    <location>
        <begin position="203"/>
        <end position="222"/>
    </location>
</feature>
<keyword evidence="1" id="KW-0812">Transmembrane</keyword>
<accession>A0A127QMW1</accession>
<sequence length="291" mass="30081">MSSSTMPALARLSHLSRLALACWLALLAVLALPVLAQTMAQQVPVPPLQSHVTDLVGMLQPDQRATLDNVLSQYEERTGSQIAVLLLSKTEPEGIEDYAVRVADAWKLGRKGIDDGVILLVAKDNPKALRRMMILTGRGVQGSLTDAQSKRILQDIIAPYFVKNDYYGGLTAGVSAIMPLLDSEHFAAPTHKAAQQQEPTSDLLGTLAPLLFFGFIILITVISRARGASGNSGRALNSNVWGNAAGVIIGSILSQGGRGGGGGFGGGGFGGGGGFSGGGGGFDGGGASGDW</sequence>
<evidence type="ECO:0000259" key="2">
    <source>
        <dbReference type="Pfam" id="PF04536"/>
    </source>
</evidence>
<gene>
    <name evidence="3" type="ORF">CAter282_3740</name>
</gene>
<evidence type="ECO:0000313" key="4">
    <source>
        <dbReference type="Proteomes" id="UP000071778"/>
    </source>
</evidence>
<organism evidence="3 4">
    <name type="scientific">Collimonas arenae</name>
    <dbReference type="NCBI Taxonomy" id="279058"/>
    <lineage>
        <taxon>Bacteria</taxon>
        <taxon>Pseudomonadati</taxon>
        <taxon>Pseudomonadota</taxon>
        <taxon>Betaproteobacteria</taxon>
        <taxon>Burkholderiales</taxon>
        <taxon>Oxalobacteraceae</taxon>
        <taxon>Collimonas</taxon>
    </lineage>
</organism>
<evidence type="ECO:0000256" key="1">
    <source>
        <dbReference type="SAM" id="Phobius"/>
    </source>
</evidence>
<dbReference type="PANTHER" id="PTHR30373:SF2">
    <property type="entry name" value="UPF0603 PROTEIN YGCG"/>
    <property type="match status" value="1"/>
</dbReference>
<keyword evidence="4" id="KW-1185">Reference proteome</keyword>
<dbReference type="EMBL" id="CP013235">
    <property type="protein sequence ID" value="AMP11418.1"/>
    <property type="molecule type" value="Genomic_DNA"/>
</dbReference>
<protein>
    <submittedName>
        <fullName evidence="3">Repair family protein</fullName>
    </submittedName>
</protein>
<proteinExistence type="predicted"/>
<dbReference type="PATRIC" id="fig|279058.18.peg.3680"/>
<feature type="domain" description="TPM" evidence="2">
    <location>
        <begin position="52"/>
        <end position="178"/>
    </location>
</feature>
<name>A0A127QMW1_9BURK</name>
<dbReference type="Gene3D" id="3.10.310.50">
    <property type="match status" value="1"/>
</dbReference>
<dbReference type="PANTHER" id="PTHR30373">
    <property type="entry name" value="UPF0603 PROTEIN YGCG"/>
    <property type="match status" value="1"/>
</dbReference>
<dbReference type="Proteomes" id="UP000071778">
    <property type="component" value="Chromosome"/>
</dbReference>